<organism evidence="11 12">
    <name type="scientific">Haloferula helveola</name>
    <dbReference type="NCBI Taxonomy" id="490095"/>
    <lineage>
        <taxon>Bacteria</taxon>
        <taxon>Pseudomonadati</taxon>
        <taxon>Verrucomicrobiota</taxon>
        <taxon>Verrucomicrobiia</taxon>
        <taxon>Verrucomicrobiales</taxon>
        <taxon>Verrucomicrobiaceae</taxon>
        <taxon>Haloferula</taxon>
    </lineage>
</organism>
<dbReference type="RefSeq" id="WP_338689136.1">
    <property type="nucleotide sequence ID" value="NZ_AP024702.1"/>
</dbReference>
<evidence type="ECO:0000256" key="8">
    <source>
        <dbReference type="RuleBase" id="RU000320"/>
    </source>
</evidence>
<dbReference type="HAMAP" id="MF_00862">
    <property type="entry name" value="DabB"/>
    <property type="match status" value="1"/>
</dbReference>
<dbReference type="PANTHER" id="PTHR42829">
    <property type="entry name" value="NADH-UBIQUINONE OXIDOREDUCTASE CHAIN 5"/>
    <property type="match status" value="1"/>
</dbReference>
<feature type="transmembrane region" description="Helical" evidence="7">
    <location>
        <begin position="187"/>
        <end position="205"/>
    </location>
</feature>
<evidence type="ECO:0000256" key="7">
    <source>
        <dbReference type="HAMAP-Rule" id="MF_00862"/>
    </source>
</evidence>
<proteinExistence type="inferred from homology"/>
<accession>A0ABM7RCM2</accession>
<evidence type="ECO:0000256" key="5">
    <source>
        <dbReference type="ARBA" id="ARBA00022989"/>
    </source>
</evidence>
<comment type="subunit">
    <text evidence="7">Forms a complex with DabA.</text>
</comment>
<dbReference type="Proteomes" id="UP001374893">
    <property type="component" value="Chromosome"/>
</dbReference>
<evidence type="ECO:0000313" key="12">
    <source>
        <dbReference type="Proteomes" id="UP001374893"/>
    </source>
</evidence>
<dbReference type="PRINTS" id="PR01435">
    <property type="entry name" value="NPOXDRDTASE5"/>
</dbReference>
<feature type="transmembrane region" description="Helical" evidence="7">
    <location>
        <begin position="344"/>
        <end position="366"/>
    </location>
</feature>
<feature type="transmembrane region" description="Helical" evidence="7">
    <location>
        <begin position="255"/>
        <end position="276"/>
    </location>
</feature>
<comment type="subcellular location">
    <subcellularLocation>
        <location evidence="7">Cell membrane</location>
        <topology evidence="7">Multi-pass membrane protein</topology>
    </subcellularLocation>
    <subcellularLocation>
        <location evidence="1">Endomembrane system</location>
        <topology evidence="1">Multi-pass membrane protein</topology>
    </subcellularLocation>
    <subcellularLocation>
        <location evidence="8">Membrane</location>
        <topology evidence="8">Multi-pass membrane protein</topology>
    </subcellularLocation>
</comment>
<evidence type="ECO:0000256" key="2">
    <source>
        <dbReference type="ARBA" id="ARBA00022448"/>
    </source>
</evidence>
<dbReference type="InterPro" id="IPR046396">
    <property type="entry name" value="Transporter_DabB"/>
</dbReference>
<feature type="transmembrane region" description="Helical" evidence="7">
    <location>
        <begin position="399"/>
        <end position="420"/>
    </location>
</feature>
<evidence type="ECO:0000313" key="11">
    <source>
        <dbReference type="EMBL" id="BCX47108.1"/>
    </source>
</evidence>
<keyword evidence="5 7" id="KW-1133">Transmembrane helix</keyword>
<feature type="transmembrane region" description="Helical" evidence="7">
    <location>
        <begin position="465"/>
        <end position="484"/>
    </location>
</feature>
<evidence type="ECO:0000256" key="3">
    <source>
        <dbReference type="ARBA" id="ARBA00022475"/>
    </source>
</evidence>
<feature type="transmembrane region" description="Helical" evidence="7">
    <location>
        <begin position="156"/>
        <end position="175"/>
    </location>
</feature>
<evidence type="ECO:0000259" key="10">
    <source>
        <dbReference type="Pfam" id="PF00662"/>
    </source>
</evidence>
<comment type="similarity">
    <text evidence="7">Belongs to the inorganic carbon transporter (TC 9.A.2) DabB family.</text>
</comment>
<dbReference type="PANTHER" id="PTHR42829:SF1">
    <property type="entry name" value="INORGANIC CARBON TRANSPORTER SUBUNIT DABB-RELATED"/>
    <property type="match status" value="1"/>
</dbReference>
<dbReference type="InterPro" id="IPR001750">
    <property type="entry name" value="ND/Mrp_TM"/>
</dbReference>
<evidence type="ECO:0000256" key="4">
    <source>
        <dbReference type="ARBA" id="ARBA00022692"/>
    </source>
</evidence>
<keyword evidence="3 7" id="KW-1003">Cell membrane</keyword>
<dbReference type="Pfam" id="PF00361">
    <property type="entry name" value="Proton_antipo_M"/>
    <property type="match status" value="1"/>
</dbReference>
<feature type="transmembrane region" description="Helical" evidence="7">
    <location>
        <begin position="92"/>
        <end position="110"/>
    </location>
</feature>
<evidence type="ECO:0000256" key="6">
    <source>
        <dbReference type="ARBA" id="ARBA00023136"/>
    </source>
</evidence>
<feature type="transmembrane region" description="Helical" evidence="7">
    <location>
        <begin position="226"/>
        <end position="249"/>
    </location>
</feature>
<evidence type="ECO:0000256" key="1">
    <source>
        <dbReference type="ARBA" id="ARBA00004127"/>
    </source>
</evidence>
<feature type="transmembrane region" description="Helical" evidence="7">
    <location>
        <begin position="372"/>
        <end position="392"/>
    </location>
</feature>
<dbReference type="EMBL" id="AP024702">
    <property type="protein sequence ID" value="BCX47108.1"/>
    <property type="molecule type" value="Genomic_DNA"/>
</dbReference>
<feature type="transmembrane region" description="Helical" evidence="7">
    <location>
        <begin position="432"/>
        <end position="453"/>
    </location>
</feature>
<feature type="transmembrane region" description="Helical" evidence="7">
    <location>
        <begin position="33"/>
        <end position="51"/>
    </location>
</feature>
<keyword evidence="6 7" id="KW-0472">Membrane</keyword>
<comment type="function">
    <text evidence="7">Part of an energy-coupled inorganic carbon pump.</text>
</comment>
<dbReference type="Pfam" id="PF00662">
    <property type="entry name" value="Proton_antipo_N"/>
    <property type="match status" value="1"/>
</dbReference>
<feature type="transmembrane region" description="Helical" evidence="7">
    <location>
        <begin position="6"/>
        <end position="26"/>
    </location>
</feature>
<feature type="transmembrane region" description="Helical" evidence="7">
    <location>
        <begin position="288"/>
        <end position="313"/>
    </location>
</feature>
<feature type="transmembrane region" description="Helical" evidence="7">
    <location>
        <begin position="63"/>
        <end position="80"/>
    </location>
</feature>
<feature type="domain" description="NADH:quinone oxidoreductase/Mrp antiporter transmembrane" evidence="9">
    <location>
        <begin position="113"/>
        <end position="331"/>
    </location>
</feature>
<dbReference type="InterPro" id="IPR001516">
    <property type="entry name" value="Proton_antipo_N"/>
</dbReference>
<reference evidence="11 12" key="1">
    <citation type="submission" date="2021-06" db="EMBL/GenBank/DDBJ databases">
        <title>Complete genome of Haloferula helveola possessing various polysaccharide degrading enzymes.</title>
        <authorList>
            <person name="Takami H."/>
            <person name="Huang C."/>
            <person name="Hamasaki K."/>
        </authorList>
    </citation>
    <scope>NUCLEOTIDE SEQUENCE [LARGE SCALE GENOMIC DNA]</scope>
    <source>
        <strain evidence="11 12">CN-1</strain>
    </source>
</reference>
<name>A0ABM7RCM2_9BACT</name>
<dbReference type="InterPro" id="IPR003945">
    <property type="entry name" value="NU5C-like"/>
</dbReference>
<dbReference type="PRINTS" id="PR01434">
    <property type="entry name" value="NADHDHGNASE5"/>
</dbReference>
<gene>
    <name evidence="7" type="primary">dabB</name>
    <name evidence="11" type="ORF">HAHE_10160</name>
</gene>
<feature type="domain" description="NADH-Ubiquinone oxidoreductase (complex I) chain 5 N-terminal" evidence="10">
    <location>
        <begin position="60"/>
        <end position="96"/>
    </location>
</feature>
<protein>
    <recommendedName>
        <fullName evidence="7">Probable inorganic carbon transporter subunit DabB</fullName>
    </recommendedName>
</protein>
<keyword evidence="12" id="KW-1185">Reference proteome</keyword>
<keyword evidence="2 7" id="KW-0813">Transport</keyword>
<sequence>MHASDLLHPLIIASLPLAAGLVIRLFPSKASRIAAPAAAAAAVTALLLTFLPKATPGLARLDLLATTMALLVASLGAVVLRFATRYLDGDPGLSRFLSWMSLTLGSVLTVVTSNHLLLMIGAWTATSLCLHRLLLHHPDRSGAVFAARKKFVFSRLAEVSLLTAAILLHNGHGTWRIDELVSSIASGNHAGLPAAAFLLAFGAMLKSAQFPFHSWLPDTMDTPTPVSAFMHAGIINAGGFLVLRLAPVFTAAPSALWLLAVVGTVTAVFGAIVMLVQPGVKRSLAFSTIAQMGFMMIQCGLGAWGLALLHLVAHSLYKAHAFLRAGSTIGAVPRAAIPLTTPSLALGIAAGVALVAAIATGLHAALPANSPSPPVFLSILALGLSYGIARSWSGHRRNLFPGLAAATGIASLAVALHTVAGSVMAGPAAPAVPAWLSIFVALSFIGLFLFQSLLWRASAHPLGRFLYVQALNGFYIGTIANRLLNRLWPRQPLA</sequence>
<evidence type="ECO:0000259" key="9">
    <source>
        <dbReference type="Pfam" id="PF00361"/>
    </source>
</evidence>
<keyword evidence="4 7" id="KW-0812">Transmembrane</keyword>